<accession>A0A1Q3BJG2</accession>
<gene>
    <name evidence="1" type="ORF">CFOL_v3_11679</name>
</gene>
<proteinExistence type="predicted"/>
<evidence type="ECO:0000313" key="2">
    <source>
        <dbReference type="Proteomes" id="UP000187406"/>
    </source>
</evidence>
<sequence>FLQWSQSVLLVIRGRGKIRYITGKVQQHDINDPTYENWELNNSIVMAWLINSMESHINRTYLFFRTAKAIWDAVNKNYSDLENASQVFEIKNKLKDLRQRSMDITEYYNELQMLWQEL</sequence>
<reference evidence="2" key="1">
    <citation type="submission" date="2016-04" db="EMBL/GenBank/DDBJ databases">
        <title>Cephalotus genome sequencing.</title>
        <authorList>
            <person name="Fukushima K."/>
            <person name="Hasebe M."/>
            <person name="Fang X."/>
        </authorList>
    </citation>
    <scope>NUCLEOTIDE SEQUENCE [LARGE SCALE GENOMIC DNA]</scope>
    <source>
        <strain evidence="2">cv. St1</strain>
    </source>
</reference>
<dbReference type="PANTHER" id="PTHR37610">
    <property type="entry name" value="CCHC-TYPE DOMAIN-CONTAINING PROTEIN"/>
    <property type="match status" value="1"/>
</dbReference>
<evidence type="ECO:0000313" key="1">
    <source>
        <dbReference type="EMBL" id="GAV68176.1"/>
    </source>
</evidence>
<dbReference type="Proteomes" id="UP000187406">
    <property type="component" value="Unassembled WGS sequence"/>
</dbReference>
<name>A0A1Q3BJG2_CEPFO</name>
<dbReference type="Pfam" id="PF14223">
    <property type="entry name" value="Retrotran_gag_2"/>
    <property type="match status" value="1"/>
</dbReference>
<dbReference type="InParanoid" id="A0A1Q3BJG2"/>
<dbReference type="AlphaFoldDB" id="A0A1Q3BJG2"/>
<organism evidence="1 2">
    <name type="scientific">Cephalotus follicularis</name>
    <name type="common">Albany pitcher plant</name>
    <dbReference type="NCBI Taxonomy" id="3775"/>
    <lineage>
        <taxon>Eukaryota</taxon>
        <taxon>Viridiplantae</taxon>
        <taxon>Streptophyta</taxon>
        <taxon>Embryophyta</taxon>
        <taxon>Tracheophyta</taxon>
        <taxon>Spermatophyta</taxon>
        <taxon>Magnoliopsida</taxon>
        <taxon>eudicotyledons</taxon>
        <taxon>Gunneridae</taxon>
        <taxon>Pentapetalae</taxon>
        <taxon>rosids</taxon>
        <taxon>fabids</taxon>
        <taxon>Oxalidales</taxon>
        <taxon>Cephalotaceae</taxon>
        <taxon>Cephalotus</taxon>
    </lineage>
</organism>
<protein>
    <submittedName>
        <fullName evidence="1">UBN2_3 domain-containing protein</fullName>
    </submittedName>
</protein>
<keyword evidence="2" id="KW-1185">Reference proteome</keyword>
<dbReference type="PANTHER" id="PTHR37610:SF75">
    <property type="entry name" value="RETROTRANSPOSON COPIA-LIKE N-TERMINAL DOMAIN-CONTAINING PROTEIN"/>
    <property type="match status" value="1"/>
</dbReference>
<feature type="non-terminal residue" evidence="1">
    <location>
        <position position="118"/>
    </location>
</feature>
<dbReference type="OrthoDB" id="1750575at2759"/>
<feature type="non-terminal residue" evidence="1">
    <location>
        <position position="1"/>
    </location>
</feature>
<dbReference type="EMBL" id="BDDD01000615">
    <property type="protein sequence ID" value="GAV68176.1"/>
    <property type="molecule type" value="Genomic_DNA"/>
</dbReference>
<comment type="caution">
    <text evidence="1">The sequence shown here is derived from an EMBL/GenBank/DDBJ whole genome shotgun (WGS) entry which is preliminary data.</text>
</comment>